<keyword evidence="1" id="KW-1133">Transmembrane helix</keyword>
<keyword evidence="1" id="KW-0812">Transmembrane</keyword>
<evidence type="ECO:0000313" key="2">
    <source>
        <dbReference type="EMBL" id="XAU13924.1"/>
    </source>
</evidence>
<feature type="transmembrane region" description="Helical" evidence="1">
    <location>
        <begin position="92"/>
        <end position="119"/>
    </location>
</feature>
<sequence>MQRAYRFAVVYFALFGLLLLASAAALFASKIGFSFQGIELYYLGSDTLPGKSAYGLLETAVPHLGAMGLFIMVGAHFLLFATATAKRRTIRLALALFAAALLDIVSGYFIASGATLWVWVKLASYLLLSLLGTLLMLQLIYYAFWHNLSRQRHPR</sequence>
<protein>
    <submittedName>
        <fullName evidence="2">Uncharacterized protein</fullName>
    </submittedName>
</protein>
<keyword evidence="3" id="KW-1185">Reference proteome</keyword>
<feature type="transmembrane region" description="Helical" evidence="1">
    <location>
        <begin position="60"/>
        <end position="80"/>
    </location>
</feature>
<gene>
    <name evidence="2" type="ORF">WCY31_06605</name>
</gene>
<dbReference type="Proteomes" id="UP001447842">
    <property type="component" value="Chromosome"/>
</dbReference>
<reference evidence="2 3" key="1">
    <citation type="submission" date="2024-03" db="EMBL/GenBank/DDBJ databases">
        <title>Sulfurimonas sp. HSL3-1.</title>
        <authorList>
            <person name="Wang S."/>
        </authorList>
    </citation>
    <scope>NUCLEOTIDE SEQUENCE [LARGE SCALE GENOMIC DNA]</scope>
    <source>
        <strain evidence="2 3">HSL3-1</strain>
    </source>
</reference>
<proteinExistence type="predicted"/>
<dbReference type="RefSeq" id="WP_345971727.1">
    <property type="nucleotide sequence ID" value="NZ_CP147920.1"/>
</dbReference>
<dbReference type="EMBL" id="CP147920">
    <property type="protein sequence ID" value="XAU13924.1"/>
    <property type="molecule type" value="Genomic_DNA"/>
</dbReference>
<feature type="transmembrane region" description="Helical" evidence="1">
    <location>
        <begin position="125"/>
        <end position="145"/>
    </location>
</feature>
<evidence type="ECO:0000313" key="3">
    <source>
        <dbReference type="Proteomes" id="UP001447842"/>
    </source>
</evidence>
<keyword evidence="1" id="KW-0472">Membrane</keyword>
<name>A0ABZ3H6J9_9BACT</name>
<organism evidence="2 3">
    <name type="scientific">Sulfurimonas diazotrophicus</name>
    <dbReference type="NCBI Taxonomy" id="3131939"/>
    <lineage>
        <taxon>Bacteria</taxon>
        <taxon>Pseudomonadati</taxon>
        <taxon>Campylobacterota</taxon>
        <taxon>Epsilonproteobacteria</taxon>
        <taxon>Campylobacterales</taxon>
        <taxon>Sulfurimonadaceae</taxon>
        <taxon>Sulfurimonas</taxon>
    </lineage>
</organism>
<evidence type="ECO:0000256" key="1">
    <source>
        <dbReference type="SAM" id="Phobius"/>
    </source>
</evidence>
<accession>A0ABZ3H6J9</accession>